<gene>
    <name evidence="6" type="ORF">Tci_006480</name>
</gene>
<feature type="region of interest" description="Disordered" evidence="1">
    <location>
        <begin position="917"/>
        <end position="943"/>
    </location>
</feature>
<evidence type="ECO:0000259" key="2">
    <source>
        <dbReference type="Pfam" id="PF07727"/>
    </source>
</evidence>
<feature type="compositionally biased region" description="Basic and acidic residues" evidence="1">
    <location>
        <begin position="934"/>
        <end position="943"/>
    </location>
</feature>
<dbReference type="PANTHER" id="PTHR45835:SF99">
    <property type="entry name" value="CHROMO DOMAIN-CONTAINING PROTEIN-RELATED"/>
    <property type="match status" value="1"/>
</dbReference>
<dbReference type="Gene3D" id="3.30.420.10">
    <property type="entry name" value="Ribonuclease H-like superfamily/Ribonuclease H"/>
    <property type="match status" value="1"/>
</dbReference>
<dbReference type="InterPro" id="IPR025724">
    <property type="entry name" value="GAG-pre-integrase_dom"/>
</dbReference>
<dbReference type="Pfam" id="PF17921">
    <property type="entry name" value="Integrase_H2C2"/>
    <property type="match status" value="1"/>
</dbReference>
<keyword evidence="6" id="KW-0808">Transferase</keyword>
<proteinExistence type="predicted"/>
<feature type="domain" description="GAG-pre-integrase" evidence="3">
    <location>
        <begin position="758"/>
        <end position="830"/>
    </location>
</feature>
<keyword evidence="6" id="KW-0695">RNA-directed DNA polymerase</keyword>
<dbReference type="GO" id="GO:0003676">
    <property type="term" value="F:nucleic acid binding"/>
    <property type="evidence" value="ECO:0007669"/>
    <property type="project" value="InterPro"/>
</dbReference>
<evidence type="ECO:0000256" key="1">
    <source>
        <dbReference type="SAM" id="MobiDB-lite"/>
    </source>
</evidence>
<evidence type="ECO:0000259" key="3">
    <source>
        <dbReference type="Pfam" id="PF13976"/>
    </source>
</evidence>
<evidence type="ECO:0000313" key="6">
    <source>
        <dbReference type="EMBL" id="GEU34502.1"/>
    </source>
</evidence>
<dbReference type="EMBL" id="BKCJ010000584">
    <property type="protein sequence ID" value="GEU34502.1"/>
    <property type="molecule type" value="Genomic_DNA"/>
</dbReference>
<evidence type="ECO:0000259" key="4">
    <source>
        <dbReference type="Pfam" id="PF17921"/>
    </source>
</evidence>
<sequence length="1297" mass="147445">MLIENSKDPEKPRKEKLEPRVDKTLCLNNRSWFPCYGDLRTLIMHESHKSKYYVHPGFDKIYQDMKQLYWWPNMKADIATYVSKCLTCLRVKAEHQKPSGLLVQPEIPQWEWDNITMDFVTKLPRTQSGNDTIWVIVDRLTKSAHFLPMRETDLMDKLTRFHLKEVVTRHGIPVSIICDRDPSYAYSDSLLLTPLCCDDIHDVTPRVFALARCDRLERHLPLIEFSYNHSYHPSIKAAPFKALYDQKCRSSICWAEVKDAQLIGPQLIHETTEKIVQIKQIIQAAQDRQKSYTDVRRKPLEFQVGNRVMLKVSPWKGVVHFGKREKLNPRYIGPFKVLAKVGTVSYKLELPQQLSRVHNTFHISNIKKCLSDEPLAISLDEIHIDDKLCFVEEPVEIIDRKVKWLKHSLPEEVSATLHKDRTINKCRTLSLADKAPLMGEGYNNPLFQELSQFIFELVLLLDPGLYMPSNRIAPFCQLGKGQGHMRSVRGWGVLLYGRVQSATTATRKRNFVRECRSPKDTRRNVPVEPQRRNVPIETSTSNALVSQCDGVGTFIPPKPDLVFHDAPNVNETVYTAFNVELSPTTPDKDLSHRPSAPIIEDWVSDSKADPSQNDPIVLTKSKLVPLTAARLVTTAVPHNTVTRPRPAKTVVTKPHSPPRRNINCRPSSKPSNFPPNIITVKASKDKGVINSRCSRHMIGNMSNLSDFEEIKGGYVAFGRNPKGGKITGKDIKCIVLSPEFKLLDENQILLRVPRENNMYNVDLKNIVPSRDLTYLFAKATLDESNLWHRRLCHVNFKTMNKLVKGNLVRGLPSKVFENNHTCVACKKGKQHRASCKTKPNRVLVTKPHNKTPYELLLGRTPSIGFMRPFGCLVTILNTLDPLGKFDGKVDEGFLVGYSSTDNDATFGVKEPEFEVEMPESEVHVSPSSSAKTRKHDDKTKREAKGKSLVKLSTRFRNLSEEFEDFSKNSINEVNAAGTQVPAIGQISTNSTNTFSAFGPSNTVVSTTLEKSSYVDTSQYPDDPNMPALEDITYSDDEEDVDVEADFTNLETNIIVSHILTTRVHKGHPVTQIIGFEDPDYPDKVYKVFKALYGLHQAPRAWYETLANYHLENGFQRGKIDQTLFIKKQKGDILLVQVYVDDIIFGSTNKDLLKQKQDRIFISKDKYVAKILRKFGLTDGKSASTPIDTEKPLLKDPDSEDVDVHTYRSMIGSLMYLTSSRPDIMFVVCACARFHVTPKVSHLHAFKRIFRYLKGKPHLGLWFSKDLPFNLVAYSNSDYVGASLDSVVPKTWIYYLSL</sequence>
<dbReference type="SUPFAM" id="SSF56672">
    <property type="entry name" value="DNA/RNA polymerases"/>
    <property type="match status" value="1"/>
</dbReference>
<reference evidence="6" key="1">
    <citation type="journal article" date="2019" name="Sci. Rep.">
        <title>Draft genome of Tanacetum cinerariifolium, the natural source of mosquito coil.</title>
        <authorList>
            <person name="Yamashiro T."/>
            <person name="Shiraishi A."/>
            <person name="Satake H."/>
            <person name="Nakayama K."/>
        </authorList>
    </citation>
    <scope>NUCLEOTIDE SEQUENCE</scope>
</reference>
<dbReference type="SUPFAM" id="SSF53098">
    <property type="entry name" value="Ribonuclease H-like"/>
    <property type="match status" value="1"/>
</dbReference>
<organism evidence="6">
    <name type="scientific">Tanacetum cinerariifolium</name>
    <name type="common">Dalmatian daisy</name>
    <name type="synonym">Chrysanthemum cinerariifolium</name>
    <dbReference type="NCBI Taxonomy" id="118510"/>
    <lineage>
        <taxon>Eukaryota</taxon>
        <taxon>Viridiplantae</taxon>
        <taxon>Streptophyta</taxon>
        <taxon>Embryophyta</taxon>
        <taxon>Tracheophyta</taxon>
        <taxon>Spermatophyta</taxon>
        <taxon>Magnoliopsida</taxon>
        <taxon>eudicotyledons</taxon>
        <taxon>Gunneridae</taxon>
        <taxon>Pentapetalae</taxon>
        <taxon>asterids</taxon>
        <taxon>campanulids</taxon>
        <taxon>Asterales</taxon>
        <taxon>Asteraceae</taxon>
        <taxon>Asteroideae</taxon>
        <taxon>Anthemideae</taxon>
        <taxon>Anthemidinae</taxon>
        <taxon>Tanacetum</taxon>
    </lineage>
</organism>
<evidence type="ECO:0000259" key="5">
    <source>
        <dbReference type="Pfam" id="PF24626"/>
    </source>
</evidence>
<dbReference type="PANTHER" id="PTHR45835">
    <property type="entry name" value="YALI0A06105P"/>
    <property type="match status" value="1"/>
</dbReference>
<dbReference type="InterPro" id="IPR012337">
    <property type="entry name" value="RNaseH-like_sf"/>
</dbReference>
<dbReference type="InterPro" id="IPR036397">
    <property type="entry name" value="RNaseH_sf"/>
</dbReference>
<protein>
    <submittedName>
        <fullName evidence="6">Putative reverse transcriptase domain-containing protein</fullName>
    </submittedName>
</protein>
<comment type="caution">
    <text evidence="6">The sequence shown here is derived from an EMBL/GenBank/DDBJ whole genome shotgun (WGS) entry which is preliminary data.</text>
</comment>
<dbReference type="InterPro" id="IPR041588">
    <property type="entry name" value="Integrase_H2C2"/>
</dbReference>
<dbReference type="Pfam" id="PF13976">
    <property type="entry name" value="gag_pre-integrs"/>
    <property type="match status" value="1"/>
</dbReference>
<dbReference type="InterPro" id="IPR056924">
    <property type="entry name" value="SH3_Tf2-1"/>
</dbReference>
<dbReference type="Pfam" id="PF07727">
    <property type="entry name" value="RVT_2"/>
    <property type="match status" value="1"/>
</dbReference>
<dbReference type="Gene3D" id="1.10.340.70">
    <property type="match status" value="1"/>
</dbReference>
<feature type="domain" description="Tf2-1-like SH3-like" evidence="5">
    <location>
        <begin position="305"/>
        <end position="369"/>
    </location>
</feature>
<feature type="domain" description="Reverse transcriptase Ty1/copia-type" evidence="2">
    <location>
        <begin position="1059"/>
        <end position="1154"/>
    </location>
</feature>
<dbReference type="GO" id="GO:0003964">
    <property type="term" value="F:RNA-directed DNA polymerase activity"/>
    <property type="evidence" value="ECO:0007669"/>
    <property type="project" value="UniProtKB-KW"/>
</dbReference>
<accession>A0A6L2JCT2</accession>
<dbReference type="Pfam" id="PF24626">
    <property type="entry name" value="SH3_Tf2-1"/>
    <property type="match status" value="1"/>
</dbReference>
<name>A0A6L2JCT2_TANCI</name>
<dbReference type="InterPro" id="IPR043502">
    <property type="entry name" value="DNA/RNA_pol_sf"/>
</dbReference>
<feature type="domain" description="Integrase zinc-binding" evidence="4">
    <location>
        <begin position="38"/>
        <end position="93"/>
    </location>
</feature>
<dbReference type="InterPro" id="IPR013103">
    <property type="entry name" value="RVT_2"/>
</dbReference>
<keyword evidence="6" id="KW-0548">Nucleotidyltransferase</keyword>